<dbReference type="GeneID" id="77920111"/>
<dbReference type="PANTHER" id="PTHR45661:SF3">
    <property type="entry name" value="IG-LIKE DOMAIN-CONTAINING PROTEIN"/>
    <property type="match status" value="1"/>
</dbReference>
<dbReference type="RefSeq" id="YP_010644637.1">
    <property type="nucleotide sequence ID" value="NC_070650.1"/>
</dbReference>
<dbReference type="Gene3D" id="3.80.10.10">
    <property type="entry name" value="Ribonuclease Inhibitor"/>
    <property type="match status" value="2"/>
</dbReference>
<reference evidence="1 2" key="1">
    <citation type="submission" date="2020-09" db="EMBL/GenBank/DDBJ databases">
        <authorList>
            <person name="Jameson E."/>
        </authorList>
    </citation>
    <scope>NUCLEOTIDE SEQUENCE [LARGE SCALE GENOMIC DNA]</scope>
</reference>
<protein>
    <submittedName>
        <fullName evidence="1">Gp353</fullName>
    </submittedName>
</protein>
<dbReference type="InterPro" id="IPR032675">
    <property type="entry name" value="LRR_dom_sf"/>
</dbReference>
<dbReference type="PANTHER" id="PTHR45661">
    <property type="entry name" value="SURFACE ANTIGEN"/>
    <property type="match status" value="1"/>
</dbReference>
<evidence type="ECO:0000313" key="2">
    <source>
        <dbReference type="Proteomes" id="UP000596247"/>
    </source>
</evidence>
<gene>
    <name evidence="1" type="primary">353</name>
    <name evidence="1" type="ORF">LLCLJKAH_00154</name>
</gene>
<dbReference type="InterPro" id="IPR053139">
    <property type="entry name" value="Surface_bspA-like"/>
</dbReference>
<organism evidence="1 2">
    <name type="scientific">Klebsiella phage vB_KvM-Eowyn</name>
    <dbReference type="NCBI Taxonomy" id="2762819"/>
    <lineage>
        <taxon>Viruses</taxon>
        <taxon>Duplodnaviria</taxon>
        <taxon>Heunggongvirae</taxon>
        <taxon>Uroviricota</taxon>
        <taxon>Caudoviricetes</taxon>
        <taxon>Chimalliviridae</taxon>
        <taxon>Eowynvirus</taxon>
        <taxon>Eowynvirus eowyn</taxon>
    </lineage>
</organism>
<dbReference type="Pfam" id="PF25613">
    <property type="entry name" value="DUF7941"/>
    <property type="match status" value="1"/>
</dbReference>
<dbReference type="KEGG" id="vg:77920111"/>
<dbReference type="InterPro" id="IPR057701">
    <property type="entry name" value="DUF7941"/>
</dbReference>
<dbReference type="EMBL" id="LR881104">
    <property type="protein sequence ID" value="CAD5236143.1"/>
    <property type="molecule type" value="Genomic_DNA"/>
</dbReference>
<sequence>MHADRIQKVLDLVATAEPSLPIPIATGNISISNITPVTGKDYNTDATFGAIDQDTPVQYRGSTVLNYGRIDISHYFPNNVVYESPNLVTYADLLAELNAKQQLDVYADEIHGADTLLPQDGQITIAINDANSPAYCGTISLLFSKDTGLLYQRGIEYTFITQAALPILGYVETQVSGLQYSINGSSWSNELTLTKTDNGRYAIRPVSQVAINALTTIRLRGANIYLQDVGNINAIQIKTLLKYRSTTNGRNFCAGITTLTSVADDCFIYATDLTSADNFFYGCVGLTAIPSKLFGYCESLTSAKGCFSGTGITAVPAQPFGGATNLKYLDNVYANCLSLASVSGDAFLGLYNVLSASRAFAGCISLTSIPNSILAPLTAVQDVSYFIASTGITVVDKTFFNQSTTIRDISGIFYRLGLTSLPQTLLTGMTALNRMDYFCYGCSGITVIPYAFLDGLNQLEYADYAFSKTGIIQLPDNFFTNCRRLLSIDYLFDGCVSLLSIPTGFLSPLQRLVSAVGIWHNCTSITSLPADILTGNPNLVTIQWLFYNTNITSIPAGSLNGLTGAKDITGLFAGTRISSVPAGLLATATNLQVVAQLFWKCSLLTNLPATTFSTNSALTSAYGALAGCGLLTGAITTWFGNNSSLKQISGMLQGCTSITGSLDALRTQLTSVDWLNNDYVEGVVALDTQLTDYTSIGIAYKTVVADLI</sequence>
<dbReference type="SUPFAM" id="SSF52058">
    <property type="entry name" value="L domain-like"/>
    <property type="match status" value="1"/>
</dbReference>
<evidence type="ECO:0000313" key="1">
    <source>
        <dbReference type="EMBL" id="CAD5236143.1"/>
    </source>
</evidence>
<name>A0A7R8MJI1_9CAUD</name>
<proteinExistence type="predicted"/>
<keyword evidence="2" id="KW-1185">Reference proteome</keyword>
<dbReference type="Proteomes" id="UP000596247">
    <property type="component" value="Chromosome"/>
</dbReference>
<accession>A0A7R8MJI1</accession>